<dbReference type="Proteomes" id="UP001209076">
    <property type="component" value="Unassembled WGS sequence"/>
</dbReference>
<dbReference type="EMBL" id="JAOEGN010000001">
    <property type="protein sequence ID" value="MCU0104090.1"/>
    <property type="molecule type" value="Genomic_DNA"/>
</dbReference>
<dbReference type="PRINTS" id="PR00377">
    <property type="entry name" value="IMPHPHTASES"/>
</dbReference>
<organism evidence="1 2">
    <name type="scientific">Paracholeplasma vituli</name>
    <dbReference type="NCBI Taxonomy" id="69473"/>
    <lineage>
        <taxon>Bacteria</taxon>
        <taxon>Bacillati</taxon>
        <taxon>Mycoplasmatota</taxon>
        <taxon>Mollicutes</taxon>
        <taxon>Acholeplasmatales</taxon>
        <taxon>Acholeplasmataceae</taxon>
        <taxon>Paracholeplasma</taxon>
    </lineage>
</organism>
<dbReference type="CDD" id="cd01637">
    <property type="entry name" value="IMPase_like"/>
    <property type="match status" value="1"/>
</dbReference>
<dbReference type="Gene3D" id="3.30.540.10">
    <property type="entry name" value="Fructose-1,6-Bisphosphatase, subunit A, domain 1"/>
    <property type="match status" value="1"/>
</dbReference>
<evidence type="ECO:0000313" key="2">
    <source>
        <dbReference type="Proteomes" id="UP001209076"/>
    </source>
</evidence>
<reference evidence="2" key="1">
    <citation type="submission" date="2023-07" db="EMBL/GenBank/DDBJ databases">
        <title>Novel Mycoplasma species identified in domestic and wild animals.</title>
        <authorList>
            <person name="Volokhov D.V."/>
            <person name="Furtak V.A."/>
            <person name="Zagorodnyaya T.A."/>
        </authorList>
    </citation>
    <scope>NUCLEOTIDE SEQUENCE [LARGE SCALE GENOMIC DNA]</scope>
    <source>
        <strain evidence="2">92-19</strain>
    </source>
</reference>
<accession>A0ABT2PTD4</accession>
<proteinExistence type="predicted"/>
<dbReference type="PANTHER" id="PTHR20854">
    <property type="entry name" value="INOSITOL MONOPHOSPHATASE"/>
    <property type="match status" value="1"/>
</dbReference>
<dbReference type="PANTHER" id="PTHR20854:SF4">
    <property type="entry name" value="INOSITOL-1-MONOPHOSPHATASE-RELATED"/>
    <property type="match status" value="1"/>
</dbReference>
<keyword evidence="2" id="KW-1185">Reference proteome</keyword>
<name>A0ABT2PTD4_9MOLU</name>
<protein>
    <submittedName>
        <fullName evidence="1">Inositol monophosphatase</fullName>
    </submittedName>
</protein>
<dbReference type="Gene3D" id="3.40.190.80">
    <property type="match status" value="1"/>
</dbReference>
<sequence length="256" mass="29023">MNYSKELELLKTHVPRIYREIDSNLKEVSFKSGDEIVTTTDLHIESELIKVIKAHFPTDTFLSEEFHKDGKLVNRAWLIDPIDGTSNYAVNLDLFVVQIALYDQDDLALAFIYNPTNQKIHYAIKGQGAYLNDKRIHVLDNKKPSNSMMSIVGYTNKNTDKSYYDKLIKFVFDKQIKMRIMGSIGLELSLTAEGIFGMFYTSVKNLWDLGPGILLCKEAGALLFNETGAPYQIGDNHLFVSKTESEKKALLKAIQG</sequence>
<gene>
    <name evidence="1" type="ORF">N7603_00250</name>
</gene>
<dbReference type="RefSeq" id="WP_262095301.1">
    <property type="nucleotide sequence ID" value="NZ_JAOEGN010000001.1"/>
</dbReference>
<evidence type="ECO:0000313" key="1">
    <source>
        <dbReference type="EMBL" id="MCU0104090.1"/>
    </source>
</evidence>
<dbReference type="InterPro" id="IPR000760">
    <property type="entry name" value="Inositol_monophosphatase-like"/>
</dbReference>
<dbReference type="Pfam" id="PF00459">
    <property type="entry name" value="Inositol_P"/>
    <property type="match status" value="1"/>
</dbReference>
<comment type="caution">
    <text evidence="1">The sequence shown here is derived from an EMBL/GenBank/DDBJ whole genome shotgun (WGS) entry which is preliminary data.</text>
</comment>
<dbReference type="SUPFAM" id="SSF56655">
    <property type="entry name" value="Carbohydrate phosphatase"/>
    <property type="match status" value="1"/>
</dbReference>